<evidence type="ECO:0000313" key="3">
    <source>
        <dbReference type="EMBL" id="KAK0521459.1"/>
    </source>
</evidence>
<evidence type="ECO:0000313" key="4">
    <source>
        <dbReference type="Proteomes" id="UP001176521"/>
    </source>
</evidence>
<evidence type="ECO:0008006" key="5">
    <source>
        <dbReference type="Google" id="ProtNLM"/>
    </source>
</evidence>
<reference evidence="3" key="1">
    <citation type="journal article" date="2023" name="PhytoFront">
        <title>Draft Genome Resources of Seven Strains of Tilletia horrida, Causal Agent of Kernel Smut of Rice.</title>
        <authorList>
            <person name="Khanal S."/>
            <person name="Antony Babu S."/>
            <person name="Zhou X.G."/>
        </authorList>
    </citation>
    <scope>NUCLEOTIDE SEQUENCE</scope>
    <source>
        <strain evidence="3">TX3</strain>
    </source>
</reference>
<keyword evidence="4" id="KW-1185">Reference proteome</keyword>
<evidence type="ECO:0000256" key="2">
    <source>
        <dbReference type="SAM" id="SignalP"/>
    </source>
</evidence>
<name>A0AAN6G4W1_9BASI</name>
<feature type="chain" id="PRO_5042827156" description="Carboxylic ester hydrolase" evidence="2">
    <location>
        <begin position="23"/>
        <end position="418"/>
    </location>
</feature>
<evidence type="ECO:0000256" key="1">
    <source>
        <dbReference type="SAM" id="MobiDB-lite"/>
    </source>
</evidence>
<dbReference type="EMBL" id="JAPDMQ010000670">
    <property type="protein sequence ID" value="KAK0521459.1"/>
    <property type="molecule type" value="Genomic_DNA"/>
</dbReference>
<proteinExistence type="predicted"/>
<accession>A0AAN6G4W1</accession>
<protein>
    <recommendedName>
        <fullName evidence="5">Carboxylic ester hydrolase</fullName>
    </recommendedName>
</protein>
<gene>
    <name evidence="3" type="ORF">OC842_006774</name>
</gene>
<organism evidence="3 4">
    <name type="scientific">Tilletia horrida</name>
    <dbReference type="NCBI Taxonomy" id="155126"/>
    <lineage>
        <taxon>Eukaryota</taxon>
        <taxon>Fungi</taxon>
        <taxon>Dikarya</taxon>
        <taxon>Basidiomycota</taxon>
        <taxon>Ustilaginomycotina</taxon>
        <taxon>Exobasidiomycetes</taxon>
        <taxon>Tilletiales</taxon>
        <taxon>Tilletiaceae</taxon>
        <taxon>Tilletia</taxon>
    </lineage>
</organism>
<dbReference type="AlphaFoldDB" id="A0AAN6G4W1"/>
<sequence length="418" mass="44201">MKRALVWVSAALLASSAAPALAAKAPLVPSKDQLPPLRTDGAVKYRTFASNDSVATQYNVSSFPGVSNFSISSGIGMYGWNFIWRGQAVDSQRPLVVFFGSSASRCGDVTDPLCVLNQGVYEGWPWAVRQSSNFSQGLLSDAGFAVLSVISPWCINTTTRSVRNLDCSNPAGSHPLKHYRPNIVIDILNKAQAMFGFNTALVMSAGQSQGARGALRLGTAYPLRAVSITGGNLEQSSDFFMQSLPWQNGECGEGCLTLTNPNVNGTSCTWKTPQTLPLAKAFASSYVNIYASPGDSVANLTTMVEPTCKAINKAALAAGRPSTDPACVIQVQRTPKAAGFDGPSHLGLMRYGYGLQDVNFLVRAMGGVPVTFPSSGGGGQAARRRRADGKRTHALPSGCGQHAITPCMETRETALPAL</sequence>
<keyword evidence="2" id="KW-0732">Signal</keyword>
<feature type="signal peptide" evidence="2">
    <location>
        <begin position="1"/>
        <end position="22"/>
    </location>
</feature>
<dbReference type="Proteomes" id="UP001176521">
    <property type="component" value="Unassembled WGS sequence"/>
</dbReference>
<feature type="region of interest" description="Disordered" evidence="1">
    <location>
        <begin position="373"/>
        <end position="396"/>
    </location>
</feature>
<comment type="caution">
    <text evidence="3">The sequence shown here is derived from an EMBL/GenBank/DDBJ whole genome shotgun (WGS) entry which is preliminary data.</text>
</comment>